<dbReference type="InterPro" id="IPR000873">
    <property type="entry name" value="AMP-dep_synth/lig_dom"/>
</dbReference>
<dbReference type="AlphaFoldDB" id="A0A284RWH3"/>
<dbReference type="Pfam" id="PF00550">
    <property type="entry name" value="PP-binding"/>
    <property type="match status" value="1"/>
</dbReference>
<dbReference type="PROSITE" id="PS50075">
    <property type="entry name" value="CARRIER"/>
    <property type="match status" value="1"/>
</dbReference>
<dbReference type="InterPro" id="IPR036736">
    <property type="entry name" value="ACP-like_sf"/>
</dbReference>
<dbReference type="SMART" id="SM00823">
    <property type="entry name" value="PKS_PP"/>
    <property type="match status" value="1"/>
</dbReference>
<dbReference type="Gene3D" id="3.40.1410.10">
    <property type="entry name" value="Chorismate lyase-like"/>
    <property type="match status" value="1"/>
</dbReference>
<dbReference type="PROSITE" id="PS00012">
    <property type="entry name" value="PHOSPHOPANTETHEINE"/>
    <property type="match status" value="1"/>
</dbReference>
<dbReference type="SUPFAM" id="SSF56801">
    <property type="entry name" value="Acetyl-CoA synthetase-like"/>
    <property type="match status" value="1"/>
</dbReference>
<dbReference type="EMBL" id="FUEG01000019">
    <property type="protein sequence ID" value="SJL13089.1"/>
    <property type="molecule type" value="Genomic_DNA"/>
</dbReference>
<keyword evidence="1" id="KW-0596">Phosphopantetheine</keyword>
<feature type="domain" description="Carrier" evidence="3">
    <location>
        <begin position="759"/>
        <end position="836"/>
    </location>
</feature>
<name>A0A284RWH3_ARMOS</name>
<keyword evidence="2" id="KW-0597">Phosphoprotein</keyword>
<evidence type="ECO:0000259" key="3">
    <source>
        <dbReference type="PROSITE" id="PS50075"/>
    </source>
</evidence>
<dbReference type="PANTHER" id="PTHR43439">
    <property type="entry name" value="PHENYLACETATE-COENZYME A LIGASE"/>
    <property type="match status" value="1"/>
</dbReference>
<dbReference type="SUPFAM" id="SSF64288">
    <property type="entry name" value="Chorismate lyase-like"/>
    <property type="match status" value="1"/>
</dbReference>
<dbReference type="OrthoDB" id="5673at2759"/>
<dbReference type="Proteomes" id="UP000219338">
    <property type="component" value="Unassembled WGS sequence"/>
</dbReference>
<dbReference type="SUPFAM" id="SSF47336">
    <property type="entry name" value="ACP-like"/>
    <property type="match status" value="1"/>
</dbReference>
<dbReference type="Pfam" id="PF07993">
    <property type="entry name" value="NAD_binding_4"/>
    <property type="match status" value="1"/>
</dbReference>
<dbReference type="GO" id="GO:0031177">
    <property type="term" value="F:phosphopantetheine binding"/>
    <property type="evidence" value="ECO:0007669"/>
    <property type="project" value="InterPro"/>
</dbReference>
<dbReference type="InterPro" id="IPR028978">
    <property type="entry name" value="Chorismate_lyase_/UTRA_dom_sf"/>
</dbReference>
<dbReference type="STRING" id="47428.A0A284RWH3"/>
<dbReference type="SUPFAM" id="SSF51735">
    <property type="entry name" value="NAD(P)-binding Rossmann-fold domains"/>
    <property type="match status" value="1"/>
</dbReference>
<dbReference type="PANTHER" id="PTHR43439:SF2">
    <property type="entry name" value="ENZYME, PUTATIVE (JCVI)-RELATED"/>
    <property type="match status" value="1"/>
</dbReference>
<organism evidence="4 5">
    <name type="scientific">Armillaria ostoyae</name>
    <name type="common">Armillaria root rot fungus</name>
    <dbReference type="NCBI Taxonomy" id="47428"/>
    <lineage>
        <taxon>Eukaryota</taxon>
        <taxon>Fungi</taxon>
        <taxon>Dikarya</taxon>
        <taxon>Basidiomycota</taxon>
        <taxon>Agaricomycotina</taxon>
        <taxon>Agaricomycetes</taxon>
        <taxon>Agaricomycetidae</taxon>
        <taxon>Agaricales</taxon>
        <taxon>Marasmiineae</taxon>
        <taxon>Physalacriaceae</taxon>
        <taxon>Armillaria</taxon>
    </lineage>
</organism>
<dbReference type="InterPro" id="IPR013120">
    <property type="entry name" value="FAR_NAD-bd"/>
</dbReference>
<dbReference type="InterPro" id="IPR009081">
    <property type="entry name" value="PP-bd_ACP"/>
</dbReference>
<proteinExistence type="predicted"/>
<dbReference type="Gene3D" id="3.40.50.12780">
    <property type="entry name" value="N-terminal domain of ligase-like"/>
    <property type="match status" value="1"/>
</dbReference>
<evidence type="ECO:0000313" key="5">
    <source>
        <dbReference type="Proteomes" id="UP000219338"/>
    </source>
</evidence>
<sequence length="1276" mass="140351">MASQDTFSRTSTSVELSCPEDITGLERIVLAAQGDLQRVLSSFFGRPISIECIYAHTSPREQPASPEHPITQKRQVHLVCSSRTVCVATSSVTITSPECEGLFLDQKFAIGQLFRHLRCPPKFTLIDAETNVVGTRRELRRNYRLEIEGIICDILEEFPDRDMFVRGQAWLDEPVAEVAAHPSPPSGTSSDLFQFTPFPPESNPTLVSILEKQAADPTVGQRVFALYPDPFDQTSPSPNHYVEITYRQFNDLVDAEAALWSERFIPAIKTSKSHPVIAVLGDSGFNLAVTVLALSKLHATVFLLAPANSLAAVKHLLGSCDVSVLLYGQNHMKSAIEAAADCAVVALPLMAVPPFGSSGSSQYRTFLPTPPEIPIIVHSSGSTAYPKPVRWSNTSFLANGQIMVTSGGWSAFARPNNRFLCLGPLFHTMGLTLGLASTICSGSTIVFPLVKQWPPTPNDVIRSLRAGDITTCILVPILLDQLVSTLEDDLNGQDTFDLLAKLQVLIVGGAHCPDSLANRLVSHGVNLKYVYGSSETGHLMVGSHERLTDDNRTSWNLLQPFPHTLPLLKPVETPDDRKLYQVHMAADDVRLAVGALNPGEETWNTGDIVQEVFPGRFKILYRDDDILVHDSGEKTNPIPMELHCREHKLISRVAIIGHRRPVCAAIIQLNEAEAQRYTEEECHEICRAAIKAANLEAPLHSKVMEDMLLVLPLGYKQIPVTPKGNCIRAKVLDTFSEEIEKLYHDLDGESTSSTSTLVTSHSELQDQVSKIFADLTDHKDQPLDLDKSLFDLGLDSVTALALRNRLAKAFSIKLPQQFVYHNFSLARLSLALYALVAPTPERLPSPTAHLIDKNQVLHDLLERQLLALGLSSNFILASRSPATSYPDNGQVVAVVGAAGSLGIWQVKKLLERPDVTKVVCMVRGSDVSAVYNKLKVGFSKAGLLELASETDLWLDNQVAHSDVPSVQLNQRVVAVPFDLSNPRFDRNEYLALASGLTAIIHTAWKMDFNQVVQGFEDCLIGTTQLLLLAGFMRPKEFYFISSIGAVLESKQKPVPEAILPWGKDSHIPASPHGYSESKFVCEHLVETAASLLEIPCSVARVGQITGDTVSGVWKTQEMNPSIIAGSARIGKFPIVPDVVDWIPVDVVASTTVELALQPQKRGAVRVHHVVHPFPSSYKDMARHLQTCGISVVDVSPQEWWTAICADEDNPCLKMEAYIQDIFVNAHDRDGSDIRGVPTLDLPQTLAASKSLRQCPPLDSSLWKRYISYWRDTKFLA</sequence>
<dbReference type="InterPro" id="IPR042099">
    <property type="entry name" value="ANL_N_sf"/>
</dbReference>
<dbReference type="Gene3D" id="3.40.50.720">
    <property type="entry name" value="NAD(P)-binding Rossmann-like Domain"/>
    <property type="match status" value="1"/>
</dbReference>
<evidence type="ECO:0000313" key="4">
    <source>
        <dbReference type="EMBL" id="SJL13089.1"/>
    </source>
</evidence>
<dbReference type="InterPro" id="IPR051414">
    <property type="entry name" value="Adenylate-forming_Reductase"/>
</dbReference>
<dbReference type="OMA" id="PLMFIFE"/>
<protein>
    <recommendedName>
        <fullName evidence="3">Carrier domain-containing protein</fullName>
    </recommendedName>
</protein>
<evidence type="ECO:0000256" key="2">
    <source>
        <dbReference type="ARBA" id="ARBA00022553"/>
    </source>
</evidence>
<dbReference type="InterPro" id="IPR020806">
    <property type="entry name" value="PKS_PP-bd"/>
</dbReference>
<keyword evidence="5" id="KW-1185">Reference proteome</keyword>
<accession>A0A284RWH3</accession>
<dbReference type="InterPro" id="IPR006162">
    <property type="entry name" value="Ppantetheine_attach_site"/>
</dbReference>
<dbReference type="Pfam" id="PF23562">
    <property type="entry name" value="AMP-binding_C_3"/>
    <property type="match status" value="1"/>
</dbReference>
<dbReference type="Gene3D" id="1.10.1200.10">
    <property type="entry name" value="ACP-like"/>
    <property type="match status" value="1"/>
</dbReference>
<reference evidence="5" key="1">
    <citation type="journal article" date="2017" name="Nat. Ecol. Evol.">
        <title>Genome expansion and lineage-specific genetic innovations in the forest pathogenic fungi Armillaria.</title>
        <authorList>
            <person name="Sipos G."/>
            <person name="Prasanna A.N."/>
            <person name="Walter M.C."/>
            <person name="O'Connor E."/>
            <person name="Balint B."/>
            <person name="Krizsan K."/>
            <person name="Kiss B."/>
            <person name="Hess J."/>
            <person name="Varga T."/>
            <person name="Slot J."/>
            <person name="Riley R."/>
            <person name="Boka B."/>
            <person name="Rigling D."/>
            <person name="Barry K."/>
            <person name="Lee J."/>
            <person name="Mihaltcheva S."/>
            <person name="LaButti K."/>
            <person name="Lipzen A."/>
            <person name="Waldron R."/>
            <person name="Moloney N.M."/>
            <person name="Sperisen C."/>
            <person name="Kredics L."/>
            <person name="Vagvoelgyi C."/>
            <person name="Patrignani A."/>
            <person name="Fitzpatrick D."/>
            <person name="Nagy I."/>
            <person name="Doyle S."/>
            <person name="Anderson J.B."/>
            <person name="Grigoriev I.V."/>
            <person name="Gueldener U."/>
            <person name="Muensterkoetter M."/>
            <person name="Nagy L.G."/>
        </authorList>
    </citation>
    <scope>NUCLEOTIDE SEQUENCE [LARGE SCALE GENOMIC DNA]</scope>
    <source>
        <strain evidence="5">C18/9</strain>
    </source>
</reference>
<dbReference type="Pfam" id="PF00501">
    <property type="entry name" value="AMP-binding"/>
    <property type="match status" value="1"/>
</dbReference>
<evidence type="ECO:0000256" key="1">
    <source>
        <dbReference type="ARBA" id="ARBA00022450"/>
    </source>
</evidence>
<gene>
    <name evidence="4" type="ORF">ARMOST_16526</name>
</gene>
<dbReference type="InterPro" id="IPR036291">
    <property type="entry name" value="NAD(P)-bd_dom_sf"/>
</dbReference>